<dbReference type="GO" id="GO:0046872">
    <property type="term" value="F:metal ion binding"/>
    <property type="evidence" value="ECO:0007669"/>
    <property type="project" value="UniProtKB-UniRule"/>
</dbReference>
<comment type="similarity">
    <text evidence="17">Belongs to the NnrD/CARKD family.</text>
</comment>
<dbReference type="EC" id="4.2.1.136" evidence="19"/>
<dbReference type="Gene3D" id="3.40.1190.20">
    <property type="match status" value="1"/>
</dbReference>
<evidence type="ECO:0000256" key="4">
    <source>
        <dbReference type="ARBA" id="ARBA00009524"/>
    </source>
</evidence>
<dbReference type="GO" id="GO:0046496">
    <property type="term" value="P:nicotinamide nucleotide metabolic process"/>
    <property type="evidence" value="ECO:0007669"/>
    <property type="project" value="UniProtKB-UniRule"/>
</dbReference>
<dbReference type="Pfam" id="PF01256">
    <property type="entry name" value="Carb_kinase"/>
    <property type="match status" value="1"/>
</dbReference>
<comment type="catalytic activity">
    <reaction evidence="2 18 19">
        <text>(6R)-NADPHX = (6S)-NADPHX</text>
        <dbReference type="Rhea" id="RHEA:32227"/>
        <dbReference type="ChEBI" id="CHEBI:64076"/>
        <dbReference type="ChEBI" id="CHEBI:64077"/>
        <dbReference type="EC" id="5.1.99.6"/>
    </reaction>
</comment>
<feature type="binding site" evidence="18">
    <location>
        <position position="150"/>
    </location>
    <ligand>
        <name>(6S)-NADPHX</name>
        <dbReference type="ChEBI" id="CHEBI:64076"/>
    </ligand>
</feature>
<dbReference type="HAMAP" id="MF_01966">
    <property type="entry name" value="NADHX_epimerase"/>
    <property type="match status" value="1"/>
</dbReference>
<comment type="similarity">
    <text evidence="18">Belongs to the NnrE/AIBP family.</text>
</comment>
<feature type="binding site" evidence="17">
    <location>
        <position position="257"/>
    </location>
    <ligand>
        <name>(6S)-NADPHX</name>
        <dbReference type="ChEBI" id="CHEBI:64076"/>
    </ligand>
</feature>
<comment type="catalytic activity">
    <reaction evidence="15 17 19">
        <text>(6S)-NADHX + ADP = AMP + phosphate + NADH + H(+)</text>
        <dbReference type="Rhea" id="RHEA:32223"/>
        <dbReference type="ChEBI" id="CHEBI:15378"/>
        <dbReference type="ChEBI" id="CHEBI:43474"/>
        <dbReference type="ChEBI" id="CHEBI:57945"/>
        <dbReference type="ChEBI" id="CHEBI:64074"/>
        <dbReference type="ChEBI" id="CHEBI:456215"/>
        <dbReference type="ChEBI" id="CHEBI:456216"/>
        <dbReference type="EC" id="4.2.1.136"/>
    </reaction>
</comment>
<feature type="binding site" evidence="17">
    <location>
        <position position="345"/>
    </location>
    <ligand>
        <name>(6S)-NADPHX</name>
        <dbReference type="ChEBI" id="CHEBI:64076"/>
    </ligand>
</feature>
<dbReference type="InterPro" id="IPR036652">
    <property type="entry name" value="YjeF_N_dom_sf"/>
</dbReference>
<evidence type="ECO:0000256" key="11">
    <source>
        <dbReference type="ARBA" id="ARBA00023235"/>
    </source>
</evidence>
<feature type="binding site" evidence="18">
    <location>
        <begin position="56"/>
        <end position="60"/>
    </location>
    <ligand>
        <name>(6S)-NADPHX</name>
        <dbReference type="ChEBI" id="CHEBI:64076"/>
    </ligand>
</feature>
<keyword evidence="8 17" id="KW-0521">NADP</keyword>
<reference evidence="22 23" key="1">
    <citation type="submission" date="2018-10" db="EMBL/GenBank/DDBJ databases">
        <title>Comamonadaceae CDC group NO-1 genome sequencing and assembly.</title>
        <authorList>
            <person name="Bernier A.-M."/>
            <person name="Bernard K."/>
        </authorList>
    </citation>
    <scope>NUCLEOTIDE SEQUENCE [LARGE SCALE GENOMIC DNA]</scope>
    <source>
        <strain evidence="22 23">NML970147</strain>
    </source>
</reference>
<dbReference type="HAMAP" id="MF_01965">
    <property type="entry name" value="NADHX_dehydratase"/>
    <property type="match status" value="1"/>
</dbReference>
<dbReference type="PANTHER" id="PTHR12592:SF0">
    <property type="entry name" value="ATP-DEPENDENT (S)-NAD(P)H-HYDRATE DEHYDRATASE"/>
    <property type="match status" value="1"/>
</dbReference>
<keyword evidence="7 17" id="KW-0067">ATP-binding</keyword>
<keyword evidence="13" id="KW-0511">Multifunctional enzyme</keyword>
<name>A0A3M6QCL8_9BURK</name>
<evidence type="ECO:0000256" key="9">
    <source>
        <dbReference type="ARBA" id="ARBA00022958"/>
    </source>
</evidence>
<feature type="binding site" evidence="17">
    <location>
        <position position="470"/>
    </location>
    <ligand>
        <name>AMP</name>
        <dbReference type="ChEBI" id="CHEBI:456215"/>
    </ligand>
</feature>
<comment type="similarity">
    <text evidence="4 19">In the C-terminal section; belongs to the NnrD/CARKD family.</text>
</comment>
<evidence type="ECO:0000313" key="23">
    <source>
        <dbReference type="Proteomes" id="UP000267521"/>
    </source>
</evidence>
<comment type="caution">
    <text evidence="18">Lacks conserved residue(s) required for the propagation of feature annotation.</text>
</comment>
<evidence type="ECO:0000256" key="19">
    <source>
        <dbReference type="PIRNR" id="PIRNR017184"/>
    </source>
</evidence>
<keyword evidence="6 17" id="KW-0547">Nucleotide-binding</keyword>
<evidence type="ECO:0000256" key="15">
    <source>
        <dbReference type="ARBA" id="ARBA00048238"/>
    </source>
</evidence>
<comment type="caution">
    <text evidence="22">The sequence shown here is derived from an EMBL/GenBank/DDBJ whole genome shotgun (WGS) entry which is preliminary data.</text>
</comment>
<dbReference type="PIRSF" id="PIRSF017184">
    <property type="entry name" value="Nnr"/>
    <property type="match status" value="1"/>
</dbReference>
<feature type="binding site" evidence="17">
    <location>
        <position position="471"/>
    </location>
    <ligand>
        <name>(6S)-NADPHX</name>
        <dbReference type="ChEBI" id="CHEBI:64076"/>
    </ligand>
</feature>
<feature type="binding site" evidence="17">
    <location>
        <begin position="441"/>
        <end position="445"/>
    </location>
    <ligand>
        <name>AMP</name>
        <dbReference type="ChEBI" id="CHEBI:456215"/>
    </ligand>
</feature>
<comment type="catalytic activity">
    <reaction evidence="16 17 19">
        <text>(6S)-NADPHX + ADP = AMP + phosphate + NADPH + H(+)</text>
        <dbReference type="Rhea" id="RHEA:32235"/>
        <dbReference type="ChEBI" id="CHEBI:15378"/>
        <dbReference type="ChEBI" id="CHEBI:43474"/>
        <dbReference type="ChEBI" id="CHEBI:57783"/>
        <dbReference type="ChEBI" id="CHEBI:64076"/>
        <dbReference type="ChEBI" id="CHEBI:456215"/>
        <dbReference type="ChEBI" id="CHEBI:456216"/>
        <dbReference type="EC" id="4.2.1.136"/>
    </reaction>
</comment>
<gene>
    <name evidence="17" type="primary">nnrD</name>
    <name evidence="18" type="synonym">nnrE</name>
    <name evidence="22" type="ORF">EBQ26_01860</name>
</gene>
<comment type="subunit">
    <text evidence="17">Homotetramer.</text>
</comment>
<feature type="binding site" evidence="18">
    <location>
        <position position="57"/>
    </location>
    <ligand>
        <name>K(+)</name>
        <dbReference type="ChEBI" id="CHEBI:29103"/>
    </ligand>
</feature>
<feature type="binding site" evidence="17">
    <location>
        <position position="404"/>
    </location>
    <ligand>
        <name>(6S)-NADPHX</name>
        <dbReference type="ChEBI" id="CHEBI:64076"/>
    </ligand>
</feature>
<comment type="function">
    <text evidence="14 19">Bifunctional enzyme that catalyzes the epimerization of the S- and R-forms of NAD(P)HX and the dehydration of the S-form of NAD(P)HX at the expense of ADP, which is converted to AMP. This allows the repair of both epimers of NAD(P)HX, a damaged form of NAD(P)H that is a result of enzymatic or heat-dependent hydration.</text>
</comment>
<evidence type="ECO:0000256" key="5">
    <source>
        <dbReference type="ARBA" id="ARBA00022723"/>
    </source>
</evidence>
<dbReference type="AlphaFoldDB" id="A0A3M6QCL8"/>
<organism evidence="22 23">
    <name type="scientific">Allofranklinella schreckenbergeri</name>
    <dbReference type="NCBI Taxonomy" id="1076744"/>
    <lineage>
        <taxon>Bacteria</taxon>
        <taxon>Pseudomonadati</taxon>
        <taxon>Pseudomonadota</taxon>
        <taxon>Betaproteobacteria</taxon>
        <taxon>Burkholderiales</taxon>
        <taxon>Comamonadaceae</taxon>
        <taxon>Allofranklinella</taxon>
    </lineage>
</organism>
<feature type="domain" description="YjeF C-terminal" evidence="20">
    <location>
        <begin position="223"/>
        <end position="523"/>
    </location>
</feature>
<evidence type="ECO:0000256" key="3">
    <source>
        <dbReference type="ARBA" id="ARBA00006001"/>
    </source>
</evidence>
<keyword evidence="10 17" id="KW-0520">NAD</keyword>
<feature type="binding site" evidence="18">
    <location>
        <position position="153"/>
    </location>
    <ligand>
        <name>K(+)</name>
        <dbReference type="ChEBI" id="CHEBI:29103"/>
    </ligand>
</feature>
<comment type="catalytic activity">
    <reaction evidence="1 18 19">
        <text>(6R)-NADHX = (6S)-NADHX</text>
        <dbReference type="Rhea" id="RHEA:32215"/>
        <dbReference type="ChEBI" id="CHEBI:64074"/>
        <dbReference type="ChEBI" id="CHEBI:64075"/>
        <dbReference type="EC" id="5.1.99.6"/>
    </reaction>
</comment>
<feature type="binding site" evidence="18">
    <location>
        <position position="117"/>
    </location>
    <ligand>
        <name>K(+)</name>
        <dbReference type="ChEBI" id="CHEBI:29103"/>
    </ligand>
</feature>
<dbReference type="InterPro" id="IPR004443">
    <property type="entry name" value="YjeF_N_dom"/>
</dbReference>
<dbReference type="Gene3D" id="3.40.50.10260">
    <property type="entry name" value="YjeF N-terminal domain"/>
    <property type="match status" value="1"/>
</dbReference>
<keyword evidence="11 18" id="KW-0413">Isomerase</keyword>
<evidence type="ECO:0000256" key="7">
    <source>
        <dbReference type="ARBA" id="ARBA00022840"/>
    </source>
</evidence>
<feature type="binding site" evidence="18">
    <location>
        <begin position="121"/>
        <end position="127"/>
    </location>
    <ligand>
        <name>(6S)-NADPHX</name>
        <dbReference type="ChEBI" id="CHEBI:64076"/>
    </ligand>
</feature>
<evidence type="ECO:0000256" key="2">
    <source>
        <dbReference type="ARBA" id="ARBA00000909"/>
    </source>
</evidence>
<keyword evidence="9 18" id="KW-0630">Potassium</keyword>
<evidence type="ECO:0000256" key="12">
    <source>
        <dbReference type="ARBA" id="ARBA00023239"/>
    </source>
</evidence>
<protein>
    <recommendedName>
        <fullName evidence="19">Bifunctional NAD(P)H-hydrate repair enzyme</fullName>
    </recommendedName>
    <alternativeName>
        <fullName evidence="19">Nicotinamide nucleotide repair protein</fullName>
    </alternativeName>
    <domain>
        <recommendedName>
            <fullName evidence="19">ADP-dependent (S)-NAD(P)H-hydrate dehydratase</fullName>
            <ecNumber evidence="19">4.2.1.136</ecNumber>
        </recommendedName>
        <alternativeName>
            <fullName evidence="19">ADP-dependent NAD(P)HX dehydratase</fullName>
        </alternativeName>
    </domain>
    <domain>
        <recommendedName>
            <fullName evidence="19">NAD(P)H-hydrate epimerase</fullName>
            <ecNumber evidence="19">5.1.99.6</ecNumber>
        </recommendedName>
    </domain>
</protein>
<dbReference type="Proteomes" id="UP000267521">
    <property type="component" value="Unassembled WGS sequence"/>
</dbReference>
<dbReference type="CDD" id="cd01171">
    <property type="entry name" value="YXKO-related"/>
    <property type="match status" value="1"/>
</dbReference>
<evidence type="ECO:0000259" key="21">
    <source>
        <dbReference type="PROSITE" id="PS51385"/>
    </source>
</evidence>
<dbReference type="NCBIfam" id="TIGR00196">
    <property type="entry name" value="yjeF_cterm"/>
    <property type="match status" value="1"/>
</dbReference>
<dbReference type="GO" id="GO:0110051">
    <property type="term" value="P:metabolite repair"/>
    <property type="evidence" value="ECO:0007669"/>
    <property type="project" value="TreeGrafter"/>
</dbReference>
<keyword evidence="12 17" id="KW-0456">Lyase</keyword>
<evidence type="ECO:0000256" key="1">
    <source>
        <dbReference type="ARBA" id="ARBA00000013"/>
    </source>
</evidence>
<evidence type="ECO:0000256" key="10">
    <source>
        <dbReference type="ARBA" id="ARBA00023027"/>
    </source>
</evidence>
<sequence>MQALLTPAQMEQADAAAIASGVPGVALMARAGEAVALAVARRWQPCRVAVLCGPGNNGGDGFVAAQWLRQRGWPVRLFLLGELAKLRGDAAWAASQWQGATEDAAAFDPAACDIAIDALFGAGLCRPLDGQAAALVQALNASGLPVCAVDVPSGLDGATGAPPADETAPVVQAALTVTFFRTKPGHWLLPGRKLCGELVLADIGIPESVLKSLEPPLATWLNTPALWRHALPQPGPQSHKYQRGHVLVWGGAMLTGAARLAAQAAQRAGAGLVTLAVPQAVWPVYAQSLQGCMVQALPEGDGEAAAHANTNTQGATLDAASAAWAEGWQQLLANGRRNVCLIGPGAGVNWRTRAAVLAALHRGKHVVLDADALSVFAPAEPGGAVADVFEALAASSAQAILTPHEGEFARLFGDLSAALAGDKRARAAAAARRAGAVVVLKGADTVVAAPDGRCAINANAPAWLATGGTGDVLAGLAAGWLAQGVPAFEAACAAVWQHGEAAQRLGAGMVADDLLLALKGSWG</sequence>
<comment type="cofactor">
    <cofactor evidence="18 19">
        <name>K(+)</name>
        <dbReference type="ChEBI" id="CHEBI:29103"/>
    </cofactor>
    <text evidence="18 19">Binds 1 potassium ion per subunit.</text>
</comment>
<dbReference type="SUPFAM" id="SSF64153">
    <property type="entry name" value="YjeF N-terminal domain-like"/>
    <property type="match status" value="1"/>
</dbReference>
<dbReference type="PROSITE" id="PS51385">
    <property type="entry name" value="YJEF_N"/>
    <property type="match status" value="1"/>
</dbReference>
<evidence type="ECO:0000259" key="20">
    <source>
        <dbReference type="PROSITE" id="PS51383"/>
    </source>
</evidence>
<dbReference type="InterPro" id="IPR030677">
    <property type="entry name" value="Nnr"/>
</dbReference>
<dbReference type="PROSITE" id="PS51383">
    <property type="entry name" value="YJEF_C_3"/>
    <property type="match status" value="1"/>
</dbReference>
<keyword evidence="5 18" id="KW-0479">Metal-binding</keyword>
<evidence type="ECO:0000256" key="16">
    <source>
        <dbReference type="ARBA" id="ARBA00049209"/>
    </source>
</evidence>
<evidence type="ECO:0000256" key="18">
    <source>
        <dbReference type="HAMAP-Rule" id="MF_01966"/>
    </source>
</evidence>
<feature type="domain" description="YjeF N-terminal" evidence="21">
    <location>
        <begin position="10"/>
        <end position="211"/>
    </location>
</feature>
<dbReference type="Pfam" id="PF03853">
    <property type="entry name" value="YjeF_N"/>
    <property type="match status" value="1"/>
</dbReference>
<evidence type="ECO:0000256" key="6">
    <source>
        <dbReference type="ARBA" id="ARBA00022741"/>
    </source>
</evidence>
<dbReference type="InterPro" id="IPR000631">
    <property type="entry name" value="CARKD"/>
</dbReference>
<evidence type="ECO:0000256" key="17">
    <source>
        <dbReference type="HAMAP-Rule" id="MF_01965"/>
    </source>
</evidence>
<comment type="cofactor">
    <cofactor evidence="17">
        <name>Mg(2+)</name>
        <dbReference type="ChEBI" id="CHEBI:18420"/>
    </cofactor>
</comment>
<dbReference type="GO" id="GO:0005524">
    <property type="term" value="F:ATP binding"/>
    <property type="evidence" value="ECO:0007669"/>
    <property type="project" value="UniProtKB-UniRule"/>
</dbReference>
<dbReference type="EC" id="5.1.99.6" evidence="19"/>
<dbReference type="GO" id="GO:0052855">
    <property type="term" value="F:ADP-dependent NAD(P)H-hydrate dehydratase activity"/>
    <property type="evidence" value="ECO:0007669"/>
    <property type="project" value="UniProtKB-UniRule"/>
</dbReference>
<dbReference type="InterPro" id="IPR029056">
    <property type="entry name" value="Ribokinase-like"/>
</dbReference>
<comment type="function">
    <text evidence="17">Catalyzes the dehydration of the S-form of NAD(P)HX at the expense of ADP, which is converted to AMP. Together with NAD(P)HX epimerase, which catalyzes the epimerization of the S- and R-forms, the enzyme allows the repair of both epimers of NAD(P)HX, a damaged form of NAD(P)H that is a result of enzymatic or heat-dependent hydration.</text>
</comment>
<proteinExistence type="inferred from homology"/>
<dbReference type="SUPFAM" id="SSF53613">
    <property type="entry name" value="Ribokinase-like"/>
    <property type="match status" value="1"/>
</dbReference>
<dbReference type="GO" id="GO:0052856">
    <property type="term" value="F:NAD(P)HX epimerase activity"/>
    <property type="evidence" value="ECO:0007669"/>
    <property type="project" value="UniProtKB-UniRule"/>
</dbReference>
<comment type="function">
    <text evidence="18">Catalyzes the epimerization of the S- and R-forms of NAD(P)HX, a damaged form of NAD(P)H that is a result of enzymatic or heat-dependent hydration. This is a prerequisite for the S-specific NAD(P)H-hydrate dehydratase to allow the repair of both epimers of NAD(P)HX.</text>
</comment>
<comment type="similarity">
    <text evidence="3 19">In the N-terminal section; belongs to the NnrE/AIBP family.</text>
</comment>
<evidence type="ECO:0000313" key="22">
    <source>
        <dbReference type="EMBL" id="RMX00800.1"/>
    </source>
</evidence>
<accession>A0A3M6QCL8</accession>
<evidence type="ECO:0000256" key="14">
    <source>
        <dbReference type="ARBA" id="ARBA00025153"/>
    </source>
</evidence>
<dbReference type="NCBIfam" id="TIGR00197">
    <property type="entry name" value="yjeF_nterm"/>
    <property type="match status" value="1"/>
</dbReference>
<dbReference type="EMBL" id="RDQM01000002">
    <property type="protein sequence ID" value="RMX00800.1"/>
    <property type="molecule type" value="Genomic_DNA"/>
</dbReference>
<dbReference type="PANTHER" id="PTHR12592">
    <property type="entry name" value="ATP-DEPENDENT (S)-NAD(P)H-HYDRATE DEHYDRATASE FAMILY MEMBER"/>
    <property type="match status" value="1"/>
</dbReference>
<evidence type="ECO:0000256" key="13">
    <source>
        <dbReference type="ARBA" id="ARBA00023268"/>
    </source>
</evidence>
<evidence type="ECO:0000256" key="8">
    <source>
        <dbReference type="ARBA" id="ARBA00022857"/>
    </source>
</evidence>